<keyword evidence="4" id="KW-0560">Oxidoreductase</keyword>
<keyword evidence="4" id="KW-0521">NADP</keyword>
<dbReference type="Gramene" id="Pp3c11_22660V3.3">
    <property type="protein sequence ID" value="Pp3c11_22660V3.3"/>
    <property type="gene ID" value="Pp3c11_22660"/>
</dbReference>
<dbReference type="SUPFAM" id="SSF51735">
    <property type="entry name" value="NAD(P)-binding Rossmann-fold domains"/>
    <property type="match status" value="1"/>
</dbReference>
<evidence type="ECO:0000313" key="10">
    <source>
        <dbReference type="Proteomes" id="UP000006727"/>
    </source>
</evidence>
<name>A0A2K1JVT8_PHYPA</name>
<dbReference type="Pfam" id="PF03015">
    <property type="entry name" value="Sterile"/>
    <property type="match status" value="1"/>
</dbReference>
<reference evidence="9" key="3">
    <citation type="submission" date="2020-12" db="UniProtKB">
        <authorList>
            <consortium name="EnsemblPlants"/>
        </authorList>
    </citation>
    <scope>IDENTIFICATION</scope>
</reference>
<dbReference type="CDD" id="cd09071">
    <property type="entry name" value="FAR_C"/>
    <property type="match status" value="1"/>
</dbReference>
<dbReference type="GeneID" id="112288251"/>
<dbReference type="FunCoup" id="A0A2K1JVT8">
    <property type="interactions" value="405"/>
</dbReference>
<evidence type="ECO:0000313" key="8">
    <source>
        <dbReference type="EMBL" id="PNR45639.1"/>
    </source>
</evidence>
<dbReference type="InterPro" id="IPR026055">
    <property type="entry name" value="FAR"/>
</dbReference>
<dbReference type="RefSeq" id="XP_024388030.1">
    <property type="nucleotide sequence ID" value="XM_024532262.2"/>
</dbReference>
<feature type="region of interest" description="Disordered" evidence="5">
    <location>
        <begin position="151"/>
        <end position="187"/>
    </location>
</feature>
<dbReference type="Pfam" id="PF07993">
    <property type="entry name" value="NAD_binding_4"/>
    <property type="match status" value="1"/>
</dbReference>
<gene>
    <name evidence="9" type="primary">LOC112288251</name>
    <name evidence="8" type="ORF">PHYPA_015410</name>
</gene>
<protein>
    <recommendedName>
        <fullName evidence="4">Fatty acyl-CoA reductase</fullName>
        <ecNumber evidence="4">1.2.1.84</ecNumber>
    </recommendedName>
</protein>
<comment type="function">
    <text evidence="4">Catalyzes the reduction of fatty acyl-CoA to fatty alcohols.</text>
</comment>
<accession>A0A2K1JVT8</accession>
<dbReference type="RefSeq" id="XP_024388031.1">
    <property type="nucleotide sequence ID" value="XM_024532263.2"/>
</dbReference>
<dbReference type="InterPro" id="IPR036291">
    <property type="entry name" value="NAD(P)-bd_dom_sf"/>
</dbReference>
<reference evidence="8 10" key="1">
    <citation type="journal article" date="2008" name="Science">
        <title>The Physcomitrella genome reveals evolutionary insights into the conquest of land by plants.</title>
        <authorList>
            <person name="Rensing S."/>
            <person name="Lang D."/>
            <person name="Zimmer A."/>
            <person name="Terry A."/>
            <person name="Salamov A."/>
            <person name="Shapiro H."/>
            <person name="Nishiyama T."/>
            <person name="Perroud P.-F."/>
            <person name="Lindquist E."/>
            <person name="Kamisugi Y."/>
            <person name="Tanahashi T."/>
            <person name="Sakakibara K."/>
            <person name="Fujita T."/>
            <person name="Oishi K."/>
            <person name="Shin-I T."/>
            <person name="Kuroki Y."/>
            <person name="Toyoda A."/>
            <person name="Suzuki Y."/>
            <person name="Hashimoto A."/>
            <person name="Yamaguchi K."/>
            <person name="Sugano A."/>
            <person name="Kohara Y."/>
            <person name="Fujiyama A."/>
            <person name="Anterola A."/>
            <person name="Aoki S."/>
            <person name="Ashton N."/>
            <person name="Barbazuk W.B."/>
            <person name="Barker E."/>
            <person name="Bennetzen J."/>
            <person name="Bezanilla M."/>
            <person name="Blankenship R."/>
            <person name="Cho S.H."/>
            <person name="Dutcher S."/>
            <person name="Estelle M."/>
            <person name="Fawcett J.A."/>
            <person name="Gundlach H."/>
            <person name="Hanada K."/>
            <person name="Heyl A."/>
            <person name="Hicks K.A."/>
            <person name="Hugh J."/>
            <person name="Lohr M."/>
            <person name="Mayer K."/>
            <person name="Melkozernov A."/>
            <person name="Murata T."/>
            <person name="Nelson D."/>
            <person name="Pils B."/>
            <person name="Prigge M."/>
            <person name="Reiss B."/>
            <person name="Renner T."/>
            <person name="Rombauts S."/>
            <person name="Rushton P."/>
            <person name="Sanderfoot A."/>
            <person name="Schween G."/>
            <person name="Shiu S.-H."/>
            <person name="Stueber K."/>
            <person name="Theodoulou F.L."/>
            <person name="Tu H."/>
            <person name="Van de Peer Y."/>
            <person name="Verrier P.J."/>
            <person name="Waters E."/>
            <person name="Wood A."/>
            <person name="Yang L."/>
            <person name="Cove D."/>
            <person name="Cuming A."/>
            <person name="Hasebe M."/>
            <person name="Lucas S."/>
            <person name="Mishler D.B."/>
            <person name="Reski R."/>
            <person name="Grigoriev I."/>
            <person name="Quatrano R.S."/>
            <person name="Boore J.L."/>
        </authorList>
    </citation>
    <scope>NUCLEOTIDE SEQUENCE [LARGE SCALE GENOMIC DNA]</scope>
    <source>
        <strain evidence="9 10">cv. Gransden 2004</strain>
    </source>
</reference>
<evidence type="ECO:0000256" key="1">
    <source>
        <dbReference type="ARBA" id="ARBA00005928"/>
    </source>
</evidence>
<feature type="domain" description="Thioester reductase (TE)" evidence="7">
    <location>
        <begin position="333"/>
        <end position="646"/>
    </location>
</feature>
<dbReference type="EMBL" id="ABEU02000011">
    <property type="protein sequence ID" value="PNR45639.1"/>
    <property type="molecule type" value="Genomic_DNA"/>
</dbReference>
<comment type="similarity">
    <text evidence="1 4">Belongs to the fatty acyl-CoA reductase family.</text>
</comment>
<keyword evidence="3 4" id="KW-0443">Lipid metabolism</keyword>
<dbReference type="CDD" id="cd05236">
    <property type="entry name" value="FAR-N_SDR_e"/>
    <property type="match status" value="1"/>
</dbReference>
<feature type="domain" description="Fatty acyl-CoA reductase C-terminal" evidence="6">
    <location>
        <begin position="743"/>
        <end position="818"/>
    </location>
</feature>
<dbReference type="GO" id="GO:0102965">
    <property type="term" value="F:alcohol-forming long-chain fatty acyl-CoA reductase activity"/>
    <property type="evidence" value="ECO:0007669"/>
    <property type="project" value="UniProtKB-EC"/>
</dbReference>
<dbReference type="InterPro" id="IPR013120">
    <property type="entry name" value="FAR_NAD-bd"/>
</dbReference>
<feature type="compositionally biased region" description="Polar residues" evidence="5">
    <location>
        <begin position="153"/>
        <end position="187"/>
    </location>
</feature>
<dbReference type="PaxDb" id="3218-PP1S31_174V6.1"/>
<proteinExistence type="inferred from homology"/>
<dbReference type="PANTHER" id="PTHR11011:SF45">
    <property type="entry name" value="FATTY ACYL-COA REDUCTASE CG8306-RELATED"/>
    <property type="match status" value="1"/>
</dbReference>
<dbReference type="PANTHER" id="PTHR11011">
    <property type="entry name" value="MALE STERILITY PROTEIN 2-RELATED"/>
    <property type="match status" value="1"/>
</dbReference>
<evidence type="ECO:0000256" key="5">
    <source>
        <dbReference type="SAM" id="MobiDB-lite"/>
    </source>
</evidence>
<dbReference type="Proteomes" id="UP000006727">
    <property type="component" value="Chromosome 11"/>
</dbReference>
<evidence type="ECO:0000259" key="7">
    <source>
        <dbReference type="Pfam" id="PF07993"/>
    </source>
</evidence>
<evidence type="ECO:0000256" key="3">
    <source>
        <dbReference type="ARBA" id="ARBA00023098"/>
    </source>
</evidence>
<dbReference type="Gene3D" id="3.40.50.720">
    <property type="entry name" value="NAD(P)-binding Rossmann-like Domain"/>
    <property type="match status" value="1"/>
</dbReference>
<dbReference type="EnsemblPlants" id="Pp3c11_22660V3.2">
    <property type="protein sequence ID" value="Pp3c11_22660V3.2"/>
    <property type="gene ID" value="Pp3c11_22660"/>
</dbReference>
<dbReference type="GO" id="GO:0010345">
    <property type="term" value="P:suberin biosynthetic process"/>
    <property type="evidence" value="ECO:0000318"/>
    <property type="project" value="GO_Central"/>
</dbReference>
<dbReference type="Gramene" id="Pp3c11_22660V3.1">
    <property type="protein sequence ID" value="Pp3c11_22660V3.1"/>
    <property type="gene ID" value="Pp3c11_22660"/>
</dbReference>
<evidence type="ECO:0000256" key="4">
    <source>
        <dbReference type="RuleBase" id="RU363097"/>
    </source>
</evidence>
<evidence type="ECO:0000256" key="2">
    <source>
        <dbReference type="ARBA" id="ARBA00022516"/>
    </source>
</evidence>
<sequence length="824" mass="90303">MEAAWKAPVSVMNCSSTLSHHLNSVKTRISECRLAGELGRQHLACKTKTISLKRLKSIKRGGQLWSLDFHSEGTAGVEDSLPNKSNTDVRKVPVEMAANDGHRSNLNGFPIDSKDVDKGDAVNGDVANEVCHTFSGDASCPVVYTSVHGVSRKGSTNGSTVRKTSRTDSANGRATFSGVSPLNGSTNGSVGNGDSICAGQGDAVNVRSTYGTLLNGSSVKHLSKNGTLNEYSKTTSADNSVTKVPELERLVQAPLNAPSEQVDNEAAVDRVHQLEDPLVLALGLTPVKPETTATVANDVGQRVGNAAVEKFRDAGAGGGLGIVEFLKGKNLLVTGATGFLAKVMVEKILRVQPDVGQLYLLIQPQKDVTVEERLKNNVINSPLFKVLKQIYGDDYEEFMNKKLTAVSGTISTDGLGIENIVSEDISKQVQVIVNSAAITTFDERYDIALNVNTQGPRRIIEFARGCPNLQLFLHISTAFVNGQRQGATPEKPFKMGDSIAKEMSHDRIPELNVAAELELCAKTLQDATAEVSLTNLSADKKLQVVGKKMKELGMTRAKLFGWQDTYVFSKAMGEMLVESLRGNMPVVVLRPSVVESTLSQPFPGWMEGLRMMDPIVVAYAKGQMTGFLADPRGVLDVIPADLVVNALLAAMTKHAQTPRLKVYQVASSVVNPMSFNILADVSLELFTKDPMMDKNGQPIRVQRMNFVQSMTAFNLYLWFVYQLPLKLSKLFPWQRKGKSFARQELIVKKTLEQFKYLAYIYKPYTFYSGRFGIENTESLLKELSEEELESFAFNVRQIDWADYLYNIHIPGLRNYVLKGRGTTN</sequence>
<evidence type="ECO:0000313" key="9">
    <source>
        <dbReference type="EnsemblPlants" id="Pp3c11_22660V3.1"/>
    </source>
</evidence>
<organism evidence="8">
    <name type="scientific">Physcomitrium patens</name>
    <name type="common">Spreading-leaved earth moss</name>
    <name type="synonym">Physcomitrella patens</name>
    <dbReference type="NCBI Taxonomy" id="3218"/>
    <lineage>
        <taxon>Eukaryota</taxon>
        <taxon>Viridiplantae</taxon>
        <taxon>Streptophyta</taxon>
        <taxon>Embryophyta</taxon>
        <taxon>Bryophyta</taxon>
        <taxon>Bryophytina</taxon>
        <taxon>Bryopsida</taxon>
        <taxon>Funariidae</taxon>
        <taxon>Funariales</taxon>
        <taxon>Funariaceae</taxon>
        <taxon>Physcomitrium</taxon>
    </lineage>
</organism>
<dbReference type="STRING" id="3218.A0A2K1JVT8"/>
<comment type="catalytic activity">
    <reaction evidence="4">
        <text>a long-chain fatty acyl-CoA + 2 NADPH + 2 H(+) = a long-chain primary fatty alcohol + 2 NADP(+) + CoA</text>
        <dbReference type="Rhea" id="RHEA:52716"/>
        <dbReference type="ChEBI" id="CHEBI:15378"/>
        <dbReference type="ChEBI" id="CHEBI:57287"/>
        <dbReference type="ChEBI" id="CHEBI:57783"/>
        <dbReference type="ChEBI" id="CHEBI:58349"/>
        <dbReference type="ChEBI" id="CHEBI:77396"/>
        <dbReference type="ChEBI" id="CHEBI:83139"/>
        <dbReference type="EC" id="1.2.1.84"/>
    </reaction>
</comment>
<dbReference type="EnsemblPlants" id="Pp3c11_22660V3.1">
    <property type="protein sequence ID" value="Pp3c11_22660V3.1"/>
    <property type="gene ID" value="Pp3c11_22660"/>
</dbReference>
<keyword evidence="10" id="KW-1185">Reference proteome</keyword>
<dbReference type="InterPro" id="IPR033640">
    <property type="entry name" value="FAR_C"/>
</dbReference>
<reference evidence="8 10" key="2">
    <citation type="journal article" date="2018" name="Plant J.">
        <title>The Physcomitrella patens chromosome-scale assembly reveals moss genome structure and evolution.</title>
        <authorList>
            <person name="Lang D."/>
            <person name="Ullrich K.K."/>
            <person name="Murat F."/>
            <person name="Fuchs J."/>
            <person name="Jenkins J."/>
            <person name="Haas F.B."/>
            <person name="Piednoel M."/>
            <person name="Gundlach H."/>
            <person name="Van Bel M."/>
            <person name="Meyberg R."/>
            <person name="Vives C."/>
            <person name="Morata J."/>
            <person name="Symeonidi A."/>
            <person name="Hiss M."/>
            <person name="Muchero W."/>
            <person name="Kamisugi Y."/>
            <person name="Saleh O."/>
            <person name="Blanc G."/>
            <person name="Decker E.L."/>
            <person name="van Gessel N."/>
            <person name="Grimwood J."/>
            <person name="Hayes R.D."/>
            <person name="Graham S.W."/>
            <person name="Gunter L.E."/>
            <person name="McDaniel S.F."/>
            <person name="Hoernstein S.N.W."/>
            <person name="Larsson A."/>
            <person name="Li F.W."/>
            <person name="Perroud P.F."/>
            <person name="Phillips J."/>
            <person name="Ranjan P."/>
            <person name="Rokshar D.S."/>
            <person name="Rothfels C.J."/>
            <person name="Schneider L."/>
            <person name="Shu S."/>
            <person name="Stevenson D.W."/>
            <person name="Thummler F."/>
            <person name="Tillich M."/>
            <person name="Villarreal Aguilar J.C."/>
            <person name="Widiez T."/>
            <person name="Wong G.K."/>
            <person name="Wymore A."/>
            <person name="Zhang Y."/>
            <person name="Zimmer A.D."/>
            <person name="Quatrano R.S."/>
            <person name="Mayer K.F.X."/>
            <person name="Goodstein D."/>
            <person name="Casacuberta J.M."/>
            <person name="Vandepoele K."/>
            <person name="Reski R."/>
            <person name="Cuming A.C."/>
            <person name="Tuskan G.A."/>
            <person name="Maumus F."/>
            <person name="Salse J."/>
            <person name="Schmutz J."/>
            <person name="Rensing S.A."/>
        </authorList>
    </citation>
    <scope>NUCLEOTIDE SEQUENCE [LARGE SCALE GENOMIC DNA]</scope>
    <source>
        <strain evidence="9 10">cv. Gransden 2004</strain>
    </source>
</reference>
<evidence type="ECO:0000259" key="6">
    <source>
        <dbReference type="Pfam" id="PF03015"/>
    </source>
</evidence>
<dbReference type="OrthoDB" id="429813at2759"/>
<dbReference type="EC" id="1.2.1.84" evidence="4"/>
<dbReference type="KEGG" id="ppp:112288251"/>
<dbReference type="AlphaFoldDB" id="A0A2K1JVT8"/>
<dbReference type="GO" id="GO:0035336">
    <property type="term" value="P:long-chain fatty-acyl-CoA metabolic process"/>
    <property type="evidence" value="ECO:0000318"/>
    <property type="project" value="GO_Central"/>
</dbReference>
<dbReference type="OMA" id="AKEMSHD"/>
<dbReference type="GO" id="GO:0080019">
    <property type="term" value="F:alcohol-forming very long-chain fatty acyl-CoA reductase activity"/>
    <property type="evidence" value="ECO:0000318"/>
    <property type="project" value="GO_Central"/>
</dbReference>
<dbReference type="EnsemblPlants" id="Pp3c11_22660V3.3">
    <property type="protein sequence ID" value="Pp3c11_22660V3.3"/>
    <property type="gene ID" value="Pp3c11_22660"/>
</dbReference>
<keyword evidence="2 4" id="KW-0444">Lipid biosynthesis</keyword>
<dbReference type="Gramene" id="Pp3c11_22660V3.2">
    <property type="protein sequence ID" value="Pp3c11_22660V3.2"/>
    <property type="gene ID" value="Pp3c11_22660"/>
</dbReference>